<dbReference type="InterPro" id="IPR000383">
    <property type="entry name" value="Xaa-Pro-like_dom"/>
</dbReference>
<evidence type="ECO:0000256" key="1">
    <source>
        <dbReference type="ARBA" id="ARBA00022801"/>
    </source>
</evidence>
<dbReference type="Gene3D" id="2.60.120.260">
    <property type="entry name" value="Galactose-binding domain-like"/>
    <property type="match status" value="1"/>
</dbReference>
<dbReference type="InterPro" id="IPR008979">
    <property type="entry name" value="Galactose-bd-like_sf"/>
</dbReference>
<protein>
    <submittedName>
        <fullName evidence="3">Unannotated protein</fullName>
    </submittedName>
</protein>
<gene>
    <name evidence="3" type="ORF">UFOPK1493_04395</name>
</gene>
<dbReference type="SMART" id="SM00939">
    <property type="entry name" value="PepX_C"/>
    <property type="match status" value="1"/>
</dbReference>
<keyword evidence="1" id="KW-0378">Hydrolase</keyword>
<name>A0A6J6GPK2_9ZZZZ</name>
<evidence type="ECO:0000259" key="2">
    <source>
        <dbReference type="SMART" id="SM00939"/>
    </source>
</evidence>
<dbReference type="SUPFAM" id="SSF49785">
    <property type="entry name" value="Galactose-binding domain-like"/>
    <property type="match status" value="1"/>
</dbReference>
<proteinExistence type="predicted"/>
<dbReference type="InterPro" id="IPR005674">
    <property type="entry name" value="CocE/Ser_esterase"/>
</dbReference>
<dbReference type="NCBIfam" id="TIGR00976">
    <property type="entry name" value="CocE_NonD"/>
    <property type="match status" value="2"/>
</dbReference>
<evidence type="ECO:0000313" key="3">
    <source>
        <dbReference type="EMBL" id="CAB4602140.1"/>
    </source>
</evidence>
<dbReference type="AlphaFoldDB" id="A0A6J6GPK2"/>
<dbReference type="InterPro" id="IPR029058">
    <property type="entry name" value="AB_hydrolase_fold"/>
</dbReference>
<accession>A0A6J6GPK2</accession>
<organism evidence="3">
    <name type="scientific">freshwater metagenome</name>
    <dbReference type="NCBI Taxonomy" id="449393"/>
    <lineage>
        <taxon>unclassified sequences</taxon>
        <taxon>metagenomes</taxon>
        <taxon>ecological metagenomes</taxon>
    </lineage>
</organism>
<dbReference type="SUPFAM" id="SSF53474">
    <property type="entry name" value="alpha/beta-Hydrolases"/>
    <property type="match status" value="1"/>
</dbReference>
<dbReference type="Pfam" id="PF02129">
    <property type="entry name" value="Peptidase_S15"/>
    <property type="match status" value="1"/>
</dbReference>
<reference evidence="3" key="1">
    <citation type="submission" date="2020-05" db="EMBL/GenBank/DDBJ databases">
        <authorList>
            <person name="Chiriac C."/>
            <person name="Salcher M."/>
            <person name="Ghai R."/>
            <person name="Kavagutti S V."/>
        </authorList>
    </citation>
    <scope>NUCLEOTIDE SEQUENCE</scope>
</reference>
<dbReference type="InterPro" id="IPR013736">
    <property type="entry name" value="Xaa-Pro_dipept_C"/>
</dbReference>
<dbReference type="Pfam" id="PF08530">
    <property type="entry name" value="PepX_C"/>
    <property type="match status" value="1"/>
</dbReference>
<dbReference type="EMBL" id="CAEZSR010000342">
    <property type="protein sequence ID" value="CAB4602140.1"/>
    <property type="molecule type" value="Genomic_DNA"/>
</dbReference>
<dbReference type="GO" id="GO:0008239">
    <property type="term" value="F:dipeptidyl-peptidase activity"/>
    <property type="evidence" value="ECO:0007669"/>
    <property type="project" value="InterPro"/>
</dbReference>
<sequence>MVLPGPADEGPYPTVVEYSGYQPSDPDSAQFAEIYTTLGFAYVGVNMRGTGCSGGSFRYFETVQGLDGYDAIEAIAAQPWVRDGRVGMVGISYPGISQLFVAATRPPSLAAITPLSVIADVYRSTLYPGGILNTGFAVPWGESRGEEAEPFGQEWTRERADAGDEQCAENQNLRLQNPDQLAEIEAAAYYVPATGDPLAPATFVDRIEVPVFLAGAWQDEQTGGHFATMLDRFTASPAVYVTLANGVHTEALSPPVFERYVEFLQLYVAGEVPDLTAANVVAPLLAGFAFGVDSVPAFANRFEGRSFDEALAEFEGEARVRVLLEQGGSRDDVPGAPVPNQVLPLEAWPVPGAEVTSWYLAADGRLVADAPDERSSDDYVADPDAIAATTYDGGSSEIWRADATYDWPALADGTGVGFATEPFDRTTLIAGSGSLDVWIAADADDTDLEVTISEIRPDGEEVYVQSGWLRASHRTLDERASTELRPVHTHLEADASPLPAGELTPVRVELFPFVHAFREGSRLRVTIDAPGGSRPVWAFDETVSDGETVTVAHGGATPSRLVLAVLADVEVTAPAPACGSLRAQPCRTWVPAANGG</sequence>
<feature type="domain" description="Xaa-Pro dipeptidyl-peptidase C-terminal" evidence="2">
    <location>
        <begin position="300"/>
        <end position="562"/>
    </location>
</feature>
<dbReference type="Gene3D" id="3.40.50.1820">
    <property type="entry name" value="alpha/beta hydrolase"/>
    <property type="match status" value="1"/>
</dbReference>